<name>A0ABW3TVB6_9BACL</name>
<evidence type="ECO:0008006" key="3">
    <source>
        <dbReference type="Google" id="ProtNLM"/>
    </source>
</evidence>
<dbReference type="RefSeq" id="WP_381479502.1">
    <property type="nucleotide sequence ID" value="NZ_JBHTLT010000001.1"/>
</dbReference>
<keyword evidence="2" id="KW-1185">Reference proteome</keyword>
<reference evidence="2" key="1">
    <citation type="journal article" date="2019" name="Int. J. Syst. Evol. Microbiol.">
        <title>The Global Catalogue of Microorganisms (GCM) 10K type strain sequencing project: providing services to taxonomists for standard genome sequencing and annotation.</title>
        <authorList>
            <consortium name="The Broad Institute Genomics Platform"/>
            <consortium name="The Broad Institute Genome Sequencing Center for Infectious Disease"/>
            <person name="Wu L."/>
            <person name="Ma J."/>
        </authorList>
    </citation>
    <scope>NUCLEOTIDE SEQUENCE [LARGE SCALE GENOMIC DNA]</scope>
    <source>
        <strain evidence="2">CCUG 53915</strain>
    </source>
</reference>
<dbReference type="EMBL" id="JBHTLT010000001">
    <property type="protein sequence ID" value="MFD1203629.1"/>
    <property type="molecule type" value="Genomic_DNA"/>
</dbReference>
<gene>
    <name evidence="1" type="ORF">ACFQ38_00560</name>
</gene>
<sequence>MEKLKATHQQNNSLVVNSSYFVELKKQITDQSRWDSNIFHVFNHEAGTGKSQFTLAEIAELVVRTDYKVLYVQKFKRGDALIDTVKTINSHAVYSVAEYIDSKDNKERNSKIKNEIRNRKLNAKVLAITHNMYMRVCLGKHQEILDGRHILIIDEFPDFLERVAISLKDLSKLWENAYRFKEKEFIEKLVTDLKNIVTQEITNPHNVRNFPYLDFSSKYFDPYKQSLPTIIKNYQQLKETEVLSRILQILNNGCRYSNNVLHTFNSEIKPKLLKNNIILDANAGFDYRYELSNLFVVHPQDKFYDYSNSTFTHYCVKTSKEALSRNINFYQKALEKLTLSFKEKILFVTDKDNEDTLKKEIQNYLVLIGKTDKEIQTIVEEIITIEYFGNIIGVNDYRDYETVVIMKTPNFDYVDYVLQHDYYKPLKHLNEDIPIFKNLTVEQIRKTMIAGEIYQAMKRINRDNSKNAHYIVFTANNDAVDIVRQQMPGINYYQYELNVDYTARKTEEETKTEKRQKKIMEFLYNCKQEGKEKVAKREIREVIDYHDAKNFAKLIKSIEVFLISNQMYAKGQHVYIEQGEETEEKMAM</sequence>
<comment type="caution">
    <text evidence="1">The sequence shown here is derived from an EMBL/GenBank/DDBJ whole genome shotgun (WGS) entry which is preliminary data.</text>
</comment>
<evidence type="ECO:0000313" key="2">
    <source>
        <dbReference type="Proteomes" id="UP001597231"/>
    </source>
</evidence>
<evidence type="ECO:0000313" key="1">
    <source>
        <dbReference type="EMBL" id="MFD1203629.1"/>
    </source>
</evidence>
<dbReference type="Proteomes" id="UP001597231">
    <property type="component" value="Unassembled WGS sequence"/>
</dbReference>
<accession>A0ABW3TVB6</accession>
<protein>
    <recommendedName>
        <fullName evidence="3">Type III restriction enzyme, res subunit</fullName>
    </recommendedName>
</protein>
<organism evidence="1 2">
    <name type="scientific">Sporosarcina contaminans</name>
    <dbReference type="NCBI Taxonomy" id="633403"/>
    <lineage>
        <taxon>Bacteria</taxon>
        <taxon>Bacillati</taxon>
        <taxon>Bacillota</taxon>
        <taxon>Bacilli</taxon>
        <taxon>Bacillales</taxon>
        <taxon>Caryophanaceae</taxon>
        <taxon>Sporosarcina</taxon>
    </lineage>
</organism>
<proteinExistence type="predicted"/>